<accession>A0A820WS81</accession>
<dbReference type="Gene3D" id="3.30.70.1230">
    <property type="entry name" value="Nucleotide cyclase"/>
    <property type="match status" value="2"/>
</dbReference>
<comment type="caution">
    <text evidence="5">The sequence shown here is derived from an EMBL/GenBank/DDBJ whole genome shotgun (WGS) entry which is preliminary data.</text>
</comment>
<dbReference type="PANTHER" id="PTHR16305:SF28">
    <property type="entry name" value="GUANYLATE CYCLASE DOMAIN-CONTAINING PROTEIN"/>
    <property type="match status" value="1"/>
</dbReference>
<keyword evidence="1" id="KW-0547">Nucleotide-binding</keyword>
<dbReference type="Gene3D" id="3.40.50.300">
    <property type="entry name" value="P-loop containing nucleotide triphosphate hydrolases"/>
    <property type="match status" value="1"/>
</dbReference>
<dbReference type="GO" id="GO:0004016">
    <property type="term" value="F:adenylate cyclase activity"/>
    <property type="evidence" value="ECO:0007669"/>
    <property type="project" value="TreeGrafter"/>
</dbReference>
<dbReference type="GO" id="GO:0035556">
    <property type="term" value="P:intracellular signal transduction"/>
    <property type="evidence" value="ECO:0007669"/>
    <property type="project" value="InterPro"/>
</dbReference>
<dbReference type="FunFam" id="3.30.70.1230:FF:000017">
    <property type="entry name" value="Adenylate cyclase type 10"/>
    <property type="match status" value="1"/>
</dbReference>
<dbReference type="InterPro" id="IPR029787">
    <property type="entry name" value="Nucleotide_cyclase"/>
</dbReference>
<dbReference type="CDD" id="cd07302">
    <property type="entry name" value="CHD"/>
    <property type="match status" value="1"/>
</dbReference>
<keyword evidence="3" id="KW-0456">Lyase</keyword>
<dbReference type="GO" id="GO:0005524">
    <property type="term" value="F:ATP binding"/>
    <property type="evidence" value="ECO:0007669"/>
    <property type="project" value="UniProtKB-KW"/>
</dbReference>
<sequence>MTKTNNENRKSIGGQSICFPSNQSCSFIYQLPDVVLQRKHDRKMPYAETFNGIILFADVSGFTEMCQKYSIDVQRGVNQLANALNGYMAPIVEAILREKGDVYKFAGDAVLGLWPFANDSIEHKREQAKRVITCALYMKKSFCDYMTPIGTVLNIKSAIAMGSYSLIFLRGNTSACSKILDEYGPKAQLTTRHANFYSETMKKNNAGKHQSINYVNKTGLTEEMIEHCRSNLVNYYVCYGSAVVSARNAEHECKSQDIIVDMATWLLLDSDSEYMHEKFAIEHDDEDVEIPSRSSSHQTEMIGQGPSNTITTAISKHLTPPNKNREILPIQKILCHYIRLHGRRNDIAKDINLSDSYSSMSTDSIELNDDTDALKYSKILNQDSSRDNFLNVWNTPKTTSIDINDTDIKDFSFFSTATKTKQGNFDKRVTLTEEQSMKLRPSAYSYSEEYDTSALSTFIIKPVRNQESLDQLSELRLINICFINIILTDYKIKYLPYKLQTVIDCCAEQISITNGLLTKIFMFDKGLSLLCAFGMPGYKHPDDAERALKFAFLITQRLEKLNFVARVSTGVSTGQTFCGVLGHPLRCEYTVIGRKVNMAARLMVNYPGIVACDDETYHKAHLEERYFEFLPTVPLKGLTVSTSMRRYKGQDDDEHNMTVFVFPIINREDEWNLIFEYIEEVIKHSCTTIHCVFLTGLTGVGRSRLLAHVNEELIYDTRNIRRVSYNASFEHVQLFGYALKQLFKKLLYTELQESDALLQLLKSLLPNHEKYLYLLRPFFDKLSVDTDKLTGVLKRTVLEEIIRELICNATNPAYEITNYQPQPTIFIIDDAQYIDKESWQYLNLLGSAPTSLLVMAMRDPTLNDDELHTRMDTLRDLPTTKHIPLMGLDNRYLSTLACQAMFVQRIPKDLEILITRKSDKGHPQHIIQLLSDLLSNQIIRIETINNDDDLNDGYIEGIQKYLWKRVVKHDPATGNIKILFEYVEPQLCRICDLDRNKFWAHTTVIENINAHVKIDKLRDFEKRIAKISSLFTKNISKSDSTNSLLAFHTRIIVHAITNYDIHTNELLTVHQHHLNNNKHHTIGFNADLLKINSAFSQLYRAQIFECAWLDFEARKNSTIARLLQEKNLTPICCCPENMTKQIENCHMFTFKDPTLKEATLATIIDQFQHDYSSKMAVFLESNSHLCKSCGGDSNSLIFLTPVQSMKLGMSILDTFHERKLNQLNRRLQYIIFNHFSMQQTYLTNDNEDKKIDDDDDDDDDDDRLPLIQIKHDSFFNNDKRKEKNLMQNFHQNLYHQELNEKRKYFHELRTNIKQIEALTQNTKPLSSFSPMAIGGRKDTIEGETYARIPIHLQENSLTHAVSPIIASYQTRPSIESTKNVLMNDKKNSLTKDLEKISLNNNHYYETSLDDKRQFKTCNEFLKIYLSQHSKNRLIINQLRFSKRHLFKFRRKKCLNRIKAFNHLCHDNHNNNYMSMNELPKITIEQMLSHRWIQTFENKKTERTISLLEHNIEKTICCSFTKRDEKYPYAVDSVCLIPPPTKQLNNRIQRTCKTRISNHSSTIFGMNQAIIPSKSQLELNRFHTVHNGNKNTLYDHNNHHFFNRNKYIQISNSSSFYNLSQMYFSPSEAEHRIKHLDLSREADDDSTSTVFISSMMFHNNNNNNNNNNNSNEKPLKKDFIIEENLFINERLHLNFIETCPLFLLKDGIDHRFEFLDFAPDLHIRQRFRPINHDAFILNNIEIQSEQINSTNSITTKLFSNKILDEINPTTEIEYNLRNCRCNYLLVEIYRLLIKLWDQSSNLEKVLYYSLELARVELTRTNYYESKIILQNILGRLQKGRNHLNLPSFFEPQIYELLSESVYRMRKNDEAFLYIVRGLNILNVQLTDFRSRDSSKLKSQCKQLRHTLLRTLIRPTINKKLSDDEIIQRYFTGKLLFRAGQCARRHGQLLFAYFCVLNAALSLIQCHSILTSYEHCQSLILLTELSHDLKRMEDCDLFIQAIIKYVEPVNIGYETIAIKSNWLSMTWNLYRGKIDRALNDSYKIKDLLTKIGAYENLMSVATYSLQAALIGRREEVIRDLIDLIDNESNRPLKYENRLWAFILALEAFTELNIEYDEKLLNEIAFAIDYVLEHLEKKTSTPGDIHKFLTMVFYAQATLVQSYTKIVKLDSANEHYMRAIKFGVSLKEWTFRVYNGMLKLAIYEIYECTKWLMETRISILPKPIHDRLIITHMHDISKHFKLLRPRYLMCYALKLLITGNQRSAKTQFSNAIHLANDLELESERKHIEMTRTQIFKIITKRKTKRKRKKN</sequence>
<gene>
    <name evidence="5" type="ORF">TSG867_LOCUS22418</name>
</gene>
<dbReference type="GO" id="GO:0005737">
    <property type="term" value="C:cytoplasm"/>
    <property type="evidence" value="ECO:0007669"/>
    <property type="project" value="TreeGrafter"/>
</dbReference>
<evidence type="ECO:0000256" key="2">
    <source>
        <dbReference type="ARBA" id="ARBA00022840"/>
    </source>
</evidence>
<reference evidence="5" key="1">
    <citation type="submission" date="2021-02" db="EMBL/GenBank/DDBJ databases">
        <authorList>
            <person name="Nowell W R."/>
        </authorList>
    </citation>
    <scope>NUCLEOTIDE SEQUENCE</scope>
</reference>
<evidence type="ECO:0000259" key="4">
    <source>
        <dbReference type="PROSITE" id="PS50125"/>
    </source>
</evidence>
<protein>
    <recommendedName>
        <fullName evidence="4">Guanylate cyclase domain-containing protein</fullName>
    </recommendedName>
</protein>
<organism evidence="5 6">
    <name type="scientific">Rotaria socialis</name>
    <dbReference type="NCBI Taxonomy" id="392032"/>
    <lineage>
        <taxon>Eukaryota</taxon>
        <taxon>Metazoa</taxon>
        <taxon>Spiralia</taxon>
        <taxon>Gnathifera</taxon>
        <taxon>Rotifera</taxon>
        <taxon>Eurotatoria</taxon>
        <taxon>Bdelloidea</taxon>
        <taxon>Philodinida</taxon>
        <taxon>Philodinidae</taxon>
        <taxon>Rotaria</taxon>
    </lineage>
</organism>
<dbReference type="PANTHER" id="PTHR16305">
    <property type="entry name" value="TESTICULAR SOLUBLE ADENYLYL CYCLASE"/>
    <property type="match status" value="1"/>
</dbReference>
<dbReference type="Proteomes" id="UP000663862">
    <property type="component" value="Unassembled WGS sequence"/>
</dbReference>
<dbReference type="Pfam" id="PF13191">
    <property type="entry name" value="AAA_16"/>
    <property type="match status" value="1"/>
</dbReference>
<evidence type="ECO:0000313" key="6">
    <source>
        <dbReference type="Proteomes" id="UP000663862"/>
    </source>
</evidence>
<dbReference type="SUPFAM" id="SSF52540">
    <property type="entry name" value="P-loop containing nucleoside triphosphate hydrolases"/>
    <property type="match status" value="1"/>
</dbReference>
<name>A0A820WS81_9BILA</name>
<feature type="domain" description="Guanylate cyclase" evidence="4">
    <location>
        <begin position="53"/>
        <end position="194"/>
    </location>
</feature>
<evidence type="ECO:0000256" key="1">
    <source>
        <dbReference type="ARBA" id="ARBA00022741"/>
    </source>
</evidence>
<dbReference type="SUPFAM" id="SSF55073">
    <property type="entry name" value="Nucleotide cyclase"/>
    <property type="match status" value="2"/>
</dbReference>
<feature type="domain" description="Guanylate cyclase" evidence="4">
    <location>
        <begin position="526"/>
        <end position="603"/>
    </location>
</feature>
<evidence type="ECO:0000313" key="5">
    <source>
        <dbReference type="EMBL" id="CAF4518751.1"/>
    </source>
</evidence>
<dbReference type="GO" id="GO:0009190">
    <property type="term" value="P:cyclic nucleotide biosynthetic process"/>
    <property type="evidence" value="ECO:0007669"/>
    <property type="project" value="InterPro"/>
</dbReference>
<dbReference type="InterPro" id="IPR027417">
    <property type="entry name" value="P-loop_NTPase"/>
</dbReference>
<keyword evidence="2" id="KW-0067">ATP-binding</keyword>
<dbReference type="EMBL" id="CAJOBQ010001826">
    <property type="protein sequence ID" value="CAF4518751.1"/>
    <property type="molecule type" value="Genomic_DNA"/>
</dbReference>
<dbReference type="InterPro" id="IPR041664">
    <property type="entry name" value="AAA_16"/>
</dbReference>
<dbReference type="InterPro" id="IPR001054">
    <property type="entry name" value="A/G_cyclase"/>
</dbReference>
<evidence type="ECO:0000256" key="3">
    <source>
        <dbReference type="ARBA" id="ARBA00023239"/>
    </source>
</evidence>
<proteinExistence type="predicted"/>
<dbReference type="PROSITE" id="PS50125">
    <property type="entry name" value="GUANYLATE_CYCLASE_2"/>
    <property type="match status" value="2"/>
</dbReference>